<dbReference type="InterPro" id="IPR029478">
    <property type="entry name" value="TM1586_NiRdase"/>
</dbReference>
<dbReference type="PANTHER" id="PTHR43673">
    <property type="entry name" value="NAD(P)H NITROREDUCTASE YDGI-RELATED"/>
    <property type="match status" value="1"/>
</dbReference>
<evidence type="ECO:0000313" key="7">
    <source>
        <dbReference type="EMBL" id="VFB15727.1"/>
    </source>
</evidence>
<dbReference type="AlphaFoldDB" id="A0A8H2M5W0"/>
<evidence type="ECO:0000256" key="1">
    <source>
        <dbReference type="ARBA" id="ARBA00001917"/>
    </source>
</evidence>
<keyword evidence="5" id="KW-0560">Oxidoreductase</keyword>
<evidence type="ECO:0000256" key="5">
    <source>
        <dbReference type="ARBA" id="ARBA00023002"/>
    </source>
</evidence>
<dbReference type="Pfam" id="PF14512">
    <property type="entry name" value="TM1586_NiRdase"/>
    <property type="match status" value="1"/>
</dbReference>
<keyword evidence="8" id="KW-1185">Reference proteome</keyword>
<protein>
    <submittedName>
        <fullName evidence="7">Nitroreductase family</fullName>
    </submittedName>
</protein>
<accession>A0A8H2M5W0</accession>
<dbReference type="Proteomes" id="UP000377798">
    <property type="component" value="Unassembled WGS sequence"/>
</dbReference>
<dbReference type="EMBL" id="CAACYI010000001">
    <property type="protein sequence ID" value="VFB15727.1"/>
    <property type="molecule type" value="Genomic_DNA"/>
</dbReference>
<proteinExistence type="inferred from homology"/>
<evidence type="ECO:0000256" key="4">
    <source>
        <dbReference type="ARBA" id="ARBA00022643"/>
    </source>
</evidence>
<dbReference type="Gene3D" id="3.40.109.10">
    <property type="entry name" value="NADH Oxidase"/>
    <property type="match status" value="1"/>
</dbReference>
<dbReference type="PANTHER" id="PTHR43673:SF2">
    <property type="entry name" value="NITROREDUCTASE"/>
    <property type="match status" value="1"/>
</dbReference>
<dbReference type="SUPFAM" id="SSF55469">
    <property type="entry name" value="FMN-dependent nitroreductase-like"/>
    <property type="match status" value="2"/>
</dbReference>
<feature type="domain" description="Putative nitroreductase TM1586" evidence="6">
    <location>
        <begin position="6"/>
        <end position="236"/>
    </location>
</feature>
<comment type="caution">
    <text evidence="7">The sequence shown here is derived from an EMBL/GenBank/DDBJ whole genome shotgun (WGS) entry which is preliminary data.</text>
</comment>
<comment type="cofactor">
    <cofactor evidence="1">
        <name>FMN</name>
        <dbReference type="ChEBI" id="CHEBI:58210"/>
    </cofactor>
</comment>
<dbReference type="RefSeq" id="WP_072470371.1">
    <property type="nucleotide sequence ID" value="NZ_CAACYI010000001.1"/>
</dbReference>
<evidence type="ECO:0000313" key="8">
    <source>
        <dbReference type="Proteomes" id="UP000377798"/>
    </source>
</evidence>
<evidence type="ECO:0000256" key="3">
    <source>
        <dbReference type="ARBA" id="ARBA00022630"/>
    </source>
</evidence>
<evidence type="ECO:0000256" key="2">
    <source>
        <dbReference type="ARBA" id="ARBA00007118"/>
    </source>
</evidence>
<sequence>MVMTNFLQERKSVRDYKDQGLSAKDLERVQNIVDRGNTNCKAAGISFNFFQNGQVVCDRLQGKAGYAGVMIKAPHYLSMTVAGREARDQLKTGYTLEEINTDLVNLGLGTCWITMDHVDAQAKQEAFGSEGKDIDYIIALGYPKKKKLFEPEKHSARMDVREFVFENDLNTPANPETLDQLGLFDVFSSVRYAPSHKNTQPWRFVLEGSQVKLYMVTGQEDNRSLVDCGVMMFYFQEMMKTLGSQKEWVMEDQFAQEGNYLYLGSYSL</sequence>
<name>A0A8H2M5W0_9FIRM</name>
<comment type="similarity">
    <text evidence="2">Belongs to the nitroreductase family.</text>
</comment>
<organism evidence="7 8">
    <name type="scientific">Urinicoccus massiliensis</name>
    <dbReference type="NCBI Taxonomy" id="1723382"/>
    <lineage>
        <taxon>Bacteria</taxon>
        <taxon>Bacillati</taxon>
        <taxon>Bacillota</taxon>
        <taxon>Tissierellia</taxon>
        <taxon>Tissierellales</taxon>
        <taxon>Peptoniphilaceae</taxon>
        <taxon>Urinicoccus</taxon>
    </lineage>
</organism>
<keyword evidence="4" id="KW-0288">FMN</keyword>
<evidence type="ECO:0000259" key="6">
    <source>
        <dbReference type="Pfam" id="PF14512"/>
    </source>
</evidence>
<gene>
    <name evidence="7" type="ORF">NCTC13150_00229</name>
</gene>
<reference evidence="7 8" key="1">
    <citation type="submission" date="2019-02" db="EMBL/GenBank/DDBJ databases">
        <authorList>
            <consortium name="Pathogen Informatics"/>
        </authorList>
    </citation>
    <scope>NUCLEOTIDE SEQUENCE [LARGE SCALE GENOMIC DNA]</scope>
    <source>
        <strain evidence="7 8">3012STDY7089603</strain>
    </source>
</reference>
<dbReference type="InterPro" id="IPR000415">
    <property type="entry name" value="Nitroreductase-like"/>
</dbReference>
<keyword evidence="3" id="KW-0285">Flavoprotein</keyword>
<dbReference type="GO" id="GO:0016491">
    <property type="term" value="F:oxidoreductase activity"/>
    <property type="evidence" value="ECO:0007669"/>
    <property type="project" value="UniProtKB-KW"/>
</dbReference>